<feature type="domain" description="Glycosyltransferase subfamily 4-like N-terminal" evidence="2">
    <location>
        <begin position="905"/>
        <end position="991"/>
    </location>
</feature>
<comment type="caution">
    <text evidence="3">The sequence shown here is derived from an EMBL/GenBank/DDBJ whole genome shotgun (WGS) entry which is preliminary data.</text>
</comment>
<protein>
    <submittedName>
        <fullName evidence="3">FkbM family methyltransferase</fullName>
    </submittedName>
</protein>
<feature type="domain" description="Methyltransferase FkbM" evidence="1">
    <location>
        <begin position="62"/>
        <end position="209"/>
    </location>
</feature>
<dbReference type="PANTHER" id="PTHR34203">
    <property type="entry name" value="METHYLTRANSFERASE, FKBM FAMILY PROTEIN"/>
    <property type="match status" value="1"/>
</dbReference>
<proteinExistence type="predicted"/>
<dbReference type="Proteomes" id="UP001156940">
    <property type="component" value="Unassembled WGS sequence"/>
</dbReference>
<dbReference type="Gene3D" id="3.40.50.2000">
    <property type="entry name" value="Glycogen Phosphorylase B"/>
    <property type="match status" value="2"/>
</dbReference>
<reference evidence="3 4" key="1">
    <citation type="submission" date="2023-04" db="EMBL/GenBank/DDBJ databases">
        <title>Luteimonas endophyticus RD2P54.</title>
        <authorList>
            <person name="Sun J.-Q."/>
        </authorList>
    </citation>
    <scope>NUCLEOTIDE SEQUENCE [LARGE SCALE GENOMIC DNA]</scope>
    <source>
        <strain evidence="3 4">RD2P54</strain>
    </source>
</reference>
<gene>
    <name evidence="3" type="ORF">QFW77_08290</name>
</gene>
<dbReference type="Gene3D" id="3.40.50.150">
    <property type="entry name" value="Vaccinia Virus protein VP39"/>
    <property type="match status" value="1"/>
</dbReference>
<keyword evidence="3" id="KW-0808">Transferase</keyword>
<dbReference type="EMBL" id="JARXRM010000028">
    <property type="protein sequence ID" value="MDH5822987.1"/>
    <property type="molecule type" value="Genomic_DNA"/>
</dbReference>
<name>A0ABT6J835_9GAMM</name>
<keyword evidence="4" id="KW-1185">Reference proteome</keyword>
<dbReference type="NCBIfam" id="TIGR01444">
    <property type="entry name" value="fkbM_fam"/>
    <property type="match status" value="1"/>
</dbReference>
<dbReference type="Pfam" id="PF13439">
    <property type="entry name" value="Glyco_transf_4"/>
    <property type="match status" value="1"/>
</dbReference>
<organism evidence="3 4">
    <name type="scientific">Luteimonas endophytica</name>
    <dbReference type="NCBI Taxonomy" id="3042023"/>
    <lineage>
        <taxon>Bacteria</taxon>
        <taxon>Pseudomonadati</taxon>
        <taxon>Pseudomonadota</taxon>
        <taxon>Gammaproteobacteria</taxon>
        <taxon>Lysobacterales</taxon>
        <taxon>Lysobacteraceae</taxon>
        <taxon>Luteimonas</taxon>
    </lineage>
</organism>
<sequence>MTAFERARRVGTTDGCGSYLLVLPDAETDYLQKLIHESGKPYEEEMLQDMAARIAPGDLVLDVGANIGNHAIYLAAIGGARVVAFEPQSGLAEAIVEAATLNLLGRLVDVRACGLGRSRGVARISQDRPDNLGAQALAIGEGDIEVLPLDEIEFDAPVAMIKIDVEGMELDVLEGAANLIARDRPLVYVESQDEASFRRLSRWMLQHGYGYWETFNATPTHLFRPIEACKTDERFERLMSREVIQEYRYHVLLRRARRFQRAAEARVVELERKLSDPQPGSPSKAAVPVADAAALAAVDEKISALTSAFNEAGKTLSSALQEQASREDQRERAGTIAVGRLEQALARVEELASGREAQMRRDLETFHAEKIETLHQEVEQRGRQIRHLRHAMTSHEIRNKELEESTAFQLGLALIRAMTSLDGAFRLPVRLLRLARRGIARRLNPAVAGGATSEMPARLPDDLSSTLLQWISSQARADDAASILYADINLNIVDGSSVWLSTMASILCSRGPCILVSKVPVTQPVVLSNVRNPENLIVLDPSVFAGMVQFSMQDAIKVVREVDALVPGTRRVVVRGLEAADALLADRQFDGRAAVYLTDFYSVLAGERISSEAQVAMVRSCLAHAEAVLVQTPEIEGVLRSIAGEYRSVELPPVVPVDMPPVSLRPSPDDGVVRIGYAGKVNSRWGVIELLDWSERAIAEGLQIELHIVANKISNGPEPGYEHLRGEVLDRIQRLGVRHYTDFNRLASMELMSRMDFVWCYRPARFEELTIELSTKLVEMASLGARCICHPSDINRVTLGEDYPFFISGYDGFMQIVRAPRWCEPPIDLSRRISTKHGFDAVVERVGPRLLPDPECLDGRTTVIAGHDMKFIDAFVSRSKAAGHRILCDRWDWGRSRDETTSAVLAGRADVLFCEWGLANAAWASKHLPEGKRLVVRVHAQEVRERARRFGAEIDAKAVDAFVFVSDTIRERALELWGWPEEKTHVIPNYVLDQEYTLEGRLLNEERVVLGMVGIVPTLKRFDRALDLLAALVERGVDARLELKGHRPETLEFMQAPGRRDELEFYHRQYARIDSDPRLRDRVGFAPWGNDVARWYKGIDVVLSCSESESFHYALADGVLSGCFPVVWPWPGAERVYAGEWVVEDVAQACDRVLGFIGMSLAERDAVARENRAIVVGRYGFDRIANELLGLLDAGQQRGGEPAHVR</sequence>
<dbReference type="GO" id="GO:0032259">
    <property type="term" value="P:methylation"/>
    <property type="evidence" value="ECO:0007669"/>
    <property type="project" value="UniProtKB-KW"/>
</dbReference>
<dbReference type="Pfam" id="PF05050">
    <property type="entry name" value="Methyltransf_21"/>
    <property type="match status" value="1"/>
</dbReference>
<dbReference type="SUPFAM" id="SSF53756">
    <property type="entry name" value="UDP-Glycosyltransferase/glycogen phosphorylase"/>
    <property type="match status" value="2"/>
</dbReference>
<dbReference type="RefSeq" id="WP_280574018.1">
    <property type="nucleotide sequence ID" value="NZ_JARXRM010000028.1"/>
</dbReference>
<dbReference type="InterPro" id="IPR029063">
    <property type="entry name" value="SAM-dependent_MTases_sf"/>
</dbReference>
<accession>A0ABT6J835</accession>
<evidence type="ECO:0000313" key="3">
    <source>
        <dbReference type="EMBL" id="MDH5822987.1"/>
    </source>
</evidence>
<keyword evidence="3" id="KW-0489">Methyltransferase</keyword>
<dbReference type="CDD" id="cd03801">
    <property type="entry name" value="GT4_PimA-like"/>
    <property type="match status" value="1"/>
</dbReference>
<dbReference type="GO" id="GO:0008168">
    <property type="term" value="F:methyltransferase activity"/>
    <property type="evidence" value="ECO:0007669"/>
    <property type="project" value="UniProtKB-KW"/>
</dbReference>
<dbReference type="InterPro" id="IPR052514">
    <property type="entry name" value="SAM-dependent_MTase"/>
</dbReference>
<dbReference type="SUPFAM" id="SSF53335">
    <property type="entry name" value="S-adenosyl-L-methionine-dependent methyltransferases"/>
    <property type="match status" value="1"/>
</dbReference>
<dbReference type="PANTHER" id="PTHR34203:SF15">
    <property type="entry name" value="SLL1173 PROTEIN"/>
    <property type="match status" value="1"/>
</dbReference>
<dbReference type="InterPro" id="IPR028098">
    <property type="entry name" value="Glyco_trans_4-like_N"/>
</dbReference>
<dbReference type="InterPro" id="IPR006342">
    <property type="entry name" value="FkbM_mtfrase"/>
</dbReference>
<evidence type="ECO:0000259" key="2">
    <source>
        <dbReference type="Pfam" id="PF13439"/>
    </source>
</evidence>
<evidence type="ECO:0000313" key="4">
    <source>
        <dbReference type="Proteomes" id="UP001156940"/>
    </source>
</evidence>
<evidence type="ECO:0000259" key="1">
    <source>
        <dbReference type="Pfam" id="PF05050"/>
    </source>
</evidence>